<gene>
    <name evidence="2" type="ORF">LHJ74_22720</name>
</gene>
<reference evidence="2 3" key="1">
    <citation type="submission" date="2021-10" db="EMBL/GenBank/DDBJ databases">
        <title>Streptomyces gossypii sp. nov., isolated from soil collected from cotton field.</title>
        <authorList>
            <person name="Ge X."/>
            <person name="Chen X."/>
            <person name="Liu W."/>
        </authorList>
    </citation>
    <scope>NUCLEOTIDE SEQUENCE [LARGE SCALE GENOMIC DNA]</scope>
    <source>
        <strain evidence="2 3">N2-109</strain>
    </source>
</reference>
<feature type="region of interest" description="Disordered" evidence="1">
    <location>
        <begin position="81"/>
        <end position="102"/>
    </location>
</feature>
<organism evidence="2 3">
    <name type="scientific">Streptomyces gossypii</name>
    <dbReference type="NCBI Taxonomy" id="2883101"/>
    <lineage>
        <taxon>Bacteria</taxon>
        <taxon>Bacillati</taxon>
        <taxon>Actinomycetota</taxon>
        <taxon>Actinomycetes</taxon>
        <taxon>Kitasatosporales</taxon>
        <taxon>Streptomycetaceae</taxon>
        <taxon>Streptomyces</taxon>
    </lineage>
</organism>
<dbReference type="RefSeq" id="WP_260220020.1">
    <property type="nucleotide sequence ID" value="NZ_JAJAGO010000011.1"/>
</dbReference>
<dbReference type="Proteomes" id="UP001156389">
    <property type="component" value="Unassembled WGS sequence"/>
</dbReference>
<accession>A0ABT2JY87</accession>
<keyword evidence="3" id="KW-1185">Reference proteome</keyword>
<protein>
    <submittedName>
        <fullName evidence="2">Uncharacterized protein</fullName>
    </submittedName>
</protein>
<evidence type="ECO:0000313" key="3">
    <source>
        <dbReference type="Proteomes" id="UP001156389"/>
    </source>
</evidence>
<dbReference type="EMBL" id="JAJAGO010000011">
    <property type="protein sequence ID" value="MCT2592691.1"/>
    <property type="molecule type" value="Genomic_DNA"/>
</dbReference>
<evidence type="ECO:0000256" key="1">
    <source>
        <dbReference type="SAM" id="MobiDB-lite"/>
    </source>
</evidence>
<name>A0ABT2JY87_9ACTN</name>
<sequence>MSADAPLTRASFLRLTPVRAPAPLRLLPDRLWTDEEWSRIRQGLRARSMDEKWHVFTEGDVAFLHRSWTGNGIYEVTFAPSPAPDTGSGTDPGTASAGDRRVVSATVETDPERYRSRGGEFESLMIELILGSIVLGDPAPELWARHAELLAVPPQDGEREG</sequence>
<comment type="caution">
    <text evidence="2">The sequence shown here is derived from an EMBL/GenBank/DDBJ whole genome shotgun (WGS) entry which is preliminary data.</text>
</comment>
<evidence type="ECO:0000313" key="2">
    <source>
        <dbReference type="EMBL" id="MCT2592691.1"/>
    </source>
</evidence>
<proteinExistence type="predicted"/>